<evidence type="ECO:0000256" key="1">
    <source>
        <dbReference type="ARBA" id="ARBA00004571"/>
    </source>
</evidence>
<keyword evidence="6" id="KW-0408">Iron</keyword>
<evidence type="ECO:0000256" key="12">
    <source>
        <dbReference type="RuleBase" id="RU003357"/>
    </source>
</evidence>
<evidence type="ECO:0000256" key="7">
    <source>
        <dbReference type="ARBA" id="ARBA00023065"/>
    </source>
</evidence>
<keyword evidence="4" id="KW-0410">Iron transport</keyword>
<keyword evidence="5 11" id="KW-0812">Transmembrane</keyword>
<evidence type="ECO:0000259" key="14">
    <source>
        <dbReference type="Pfam" id="PF00593"/>
    </source>
</evidence>
<dbReference type="Proteomes" id="UP000663923">
    <property type="component" value="Chromosome"/>
</dbReference>
<evidence type="ECO:0000256" key="13">
    <source>
        <dbReference type="SAM" id="SignalP"/>
    </source>
</evidence>
<evidence type="ECO:0000313" key="16">
    <source>
        <dbReference type="EMBL" id="QTD57279.1"/>
    </source>
</evidence>
<feature type="domain" description="TonB-dependent receptor-like beta-barrel" evidence="14">
    <location>
        <begin position="367"/>
        <end position="759"/>
    </location>
</feature>
<comment type="similarity">
    <text evidence="11 12">Belongs to the TonB-dependent receptor family.</text>
</comment>
<evidence type="ECO:0000256" key="6">
    <source>
        <dbReference type="ARBA" id="ARBA00023004"/>
    </source>
</evidence>
<keyword evidence="8 12" id="KW-0798">TonB box</keyword>
<evidence type="ECO:0000259" key="15">
    <source>
        <dbReference type="Pfam" id="PF07715"/>
    </source>
</evidence>
<dbReference type="PROSITE" id="PS52016">
    <property type="entry name" value="TONB_DEPENDENT_REC_3"/>
    <property type="match status" value="1"/>
</dbReference>
<dbReference type="SUPFAM" id="SSF56935">
    <property type="entry name" value="Porins"/>
    <property type="match status" value="1"/>
</dbReference>
<comment type="subcellular location">
    <subcellularLocation>
        <location evidence="1 11">Cell outer membrane</location>
        <topology evidence="1 11">Multi-pass membrane protein</topology>
    </subcellularLocation>
</comment>
<dbReference type="Pfam" id="PF07715">
    <property type="entry name" value="Plug"/>
    <property type="match status" value="1"/>
</dbReference>
<dbReference type="EMBL" id="CP071794">
    <property type="protein sequence ID" value="QTD57279.1"/>
    <property type="molecule type" value="Genomic_DNA"/>
</dbReference>
<keyword evidence="16" id="KW-0675">Receptor</keyword>
<feature type="signal peptide" evidence="13">
    <location>
        <begin position="1"/>
        <end position="25"/>
    </location>
</feature>
<keyword evidence="13" id="KW-0732">Signal</keyword>
<evidence type="ECO:0000256" key="8">
    <source>
        <dbReference type="ARBA" id="ARBA00023077"/>
    </source>
</evidence>
<accession>A0ABX7T6Q1</accession>
<evidence type="ECO:0000256" key="3">
    <source>
        <dbReference type="ARBA" id="ARBA00022452"/>
    </source>
</evidence>
<organism evidence="16 17">
    <name type="scientific">Parasphingorhabdus cellanae</name>
    <dbReference type="NCBI Taxonomy" id="2806553"/>
    <lineage>
        <taxon>Bacteria</taxon>
        <taxon>Pseudomonadati</taxon>
        <taxon>Pseudomonadota</taxon>
        <taxon>Alphaproteobacteria</taxon>
        <taxon>Sphingomonadales</taxon>
        <taxon>Sphingomonadaceae</taxon>
        <taxon>Parasphingorhabdus</taxon>
    </lineage>
</organism>
<dbReference type="InterPro" id="IPR012910">
    <property type="entry name" value="Plug_dom"/>
</dbReference>
<dbReference type="InterPro" id="IPR039426">
    <property type="entry name" value="TonB-dep_rcpt-like"/>
</dbReference>
<proteinExistence type="inferred from homology"/>
<dbReference type="Gene3D" id="2.40.170.20">
    <property type="entry name" value="TonB-dependent receptor, beta-barrel domain"/>
    <property type="match status" value="1"/>
</dbReference>
<name>A0ABX7T6Q1_9SPHN</name>
<evidence type="ECO:0000256" key="2">
    <source>
        <dbReference type="ARBA" id="ARBA00022448"/>
    </source>
</evidence>
<evidence type="ECO:0000256" key="4">
    <source>
        <dbReference type="ARBA" id="ARBA00022496"/>
    </source>
</evidence>
<dbReference type="InterPro" id="IPR036942">
    <property type="entry name" value="Beta-barrel_TonB_sf"/>
</dbReference>
<keyword evidence="7" id="KW-0406">Ion transport</keyword>
<keyword evidence="9 11" id="KW-0472">Membrane</keyword>
<evidence type="ECO:0000256" key="10">
    <source>
        <dbReference type="ARBA" id="ARBA00023237"/>
    </source>
</evidence>
<protein>
    <submittedName>
        <fullName evidence="16">TonB-dependent receptor</fullName>
    </submittedName>
</protein>
<evidence type="ECO:0000256" key="9">
    <source>
        <dbReference type="ARBA" id="ARBA00023136"/>
    </source>
</evidence>
<dbReference type="PANTHER" id="PTHR32552">
    <property type="entry name" value="FERRICHROME IRON RECEPTOR-RELATED"/>
    <property type="match status" value="1"/>
</dbReference>
<keyword evidence="17" id="KW-1185">Reference proteome</keyword>
<evidence type="ECO:0000256" key="11">
    <source>
        <dbReference type="PROSITE-ProRule" id="PRU01360"/>
    </source>
</evidence>
<evidence type="ECO:0000256" key="5">
    <source>
        <dbReference type="ARBA" id="ARBA00022692"/>
    </source>
</evidence>
<feature type="domain" description="TonB-dependent receptor plug" evidence="15">
    <location>
        <begin position="60"/>
        <end position="166"/>
    </location>
</feature>
<keyword evidence="10 11" id="KW-0998">Cell outer membrane</keyword>
<gene>
    <name evidence="16" type="ORF">J4G78_07020</name>
</gene>
<sequence>MKKSSATYLILMSTGALLFPGIALAQQQSGESASVEDSQDISGADQNVIIVTARGREEDLQSVPLDITAFNAEALEEKSIDTLDDIARFTPGLTFETLDGAGGAPTIRGISQIAQFNREQTTAVFYDNIYLPRSYLFDATTEGLARVEVVKGPQSSRFGRNAFAGAINYIPKKANLRGFSAEGFMTYGSDERFDIGGNVNLTVIPDMLAIFGSYAHTEFDGSWTNDHPQANFGFSPGTNGNVGGRNNESWSVGFIFRPAPSLTIETSYFDGEIRDEANATRYNTVNGPTGIGNCGTLGADGFPRLFCGPLPEPADTVVVEPRGFGRQVNTEIVRTAVTYEVSDNVTASYLFGRIQADSVTAFQSESDPVNCGGILNPAVFGAFLCNFQASPLGSVDYDSHEARISYQGDNGLTLALGGYYLDGTDINFFISASVPALNTLDPSEFAPLNLIPVQSPFSSPLDPERFRNFVARIEETKTETKAIFAEASYAFNDGRTRISAEGRYTWEEISTENTLRNFTVGNSPQTFKFLTPRFTVEHDATPDTLVYASVARGAKAGGFNAGAFDTEVAGNFDPEFNWTYEVGLKNTLFNRRLTLNIAAFYTDWSDQQLRVRDPTNPGGPGNFIQAITTNVGNAEVYGIEGSAAFQFDNGFSIDGNAAYISSKFAAGAIDPLAGEQGQDPDIDGNFLPRSPEFTAALGVQYDGDINPETSYFVRLDGNYQSKQFADPTNNVISPGRTLVNARVGLKYKSFSIDAWAKNVFDKKYAAAANFIYQTPPSNNFLGTIFGERRMFGVTARFKY</sequence>
<dbReference type="RefSeq" id="WP_207989625.1">
    <property type="nucleotide sequence ID" value="NZ_CP071794.1"/>
</dbReference>
<feature type="chain" id="PRO_5046405411" evidence="13">
    <location>
        <begin position="26"/>
        <end position="799"/>
    </location>
</feature>
<evidence type="ECO:0000313" key="17">
    <source>
        <dbReference type="Proteomes" id="UP000663923"/>
    </source>
</evidence>
<reference evidence="16 17" key="1">
    <citation type="submission" date="2021-03" db="EMBL/GenBank/DDBJ databases">
        <title>Complete genome of Parasphingorhabdus_sp.JHSY0214.</title>
        <authorList>
            <person name="Yoo J.H."/>
            <person name="Bae J.W."/>
        </authorList>
    </citation>
    <scope>NUCLEOTIDE SEQUENCE [LARGE SCALE GENOMIC DNA]</scope>
    <source>
        <strain evidence="16 17">JHSY0214</strain>
    </source>
</reference>
<keyword evidence="2 11" id="KW-0813">Transport</keyword>
<dbReference type="Pfam" id="PF00593">
    <property type="entry name" value="TonB_dep_Rec_b-barrel"/>
    <property type="match status" value="1"/>
</dbReference>
<dbReference type="PANTHER" id="PTHR32552:SF81">
    <property type="entry name" value="TONB-DEPENDENT OUTER MEMBRANE RECEPTOR"/>
    <property type="match status" value="1"/>
</dbReference>
<keyword evidence="3 11" id="KW-1134">Transmembrane beta strand</keyword>
<dbReference type="InterPro" id="IPR000531">
    <property type="entry name" value="Beta-barrel_TonB"/>
</dbReference>